<dbReference type="HOGENOM" id="CLU_001324_4_1_1"/>
<proteinExistence type="predicted"/>
<reference evidence="2 4" key="2">
    <citation type="journal article" date="2014" name="BMC Genomics">
        <title>An improved genome release (version Mt4.0) for the model legume Medicago truncatula.</title>
        <authorList>
            <person name="Tang H."/>
            <person name="Krishnakumar V."/>
            <person name="Bidwell S."/>
            <person name="Rosen B."/>
            <person name="Chan A."/>
            <person name="Zhou S."/>
            <person name="Gentzbittel L."/>
            <person name="Childs K.L."/>
            <person name="Yandell M."/>
            <person name="Gundlach H."/>
            <person name="Mayer K.F."/>
            <person name="Schwartz D.C."/>
            <person name="Town C.D."/>
        </authorList>
    </citation>
    <scope>GENOME REANNOTATION</scope>
    <source>
        <strain evidence="3 4">cv. Jemalong A17</strain>
    </source>
</reference>
<dbReference type="AlphaFoldDB" id="G7JTK9"/>
<dbReference type="InterPro" id="IPR027417">
    <property type="entry name" value="P-loop_NTPase"/>
</dbReference>
<dbReference type="eggNOG" id="KOG0987">
    <property type="taxonomic scope" value="Eukaryota"/>
</dbReference>
<dbReference type="PANTHER" id="PTHR23274:SF33">
    <property type="entry name" value="ANIMAL RPA1 DOMAIN PROTEIN"/>
    <property type="match status" value="1"/>
</dbReference>
<dbReference type="Pfam" id="PF21530">
    <property type="entry name" value="Pif1_2B_dom"/>
    <property type="match status" value="1"/>
</dbReference>
<organism evidence="2 4">
    <name type="scientific">Medicago truncatula</name>
    <name type="common">Barrel medic</name>
    <name type="synonym">Medicago tribuloides</name>
    <dbReference type="NCBI Taxonomy" id="3880"/>
    <lineage>
        <taxon>Eukaryota</taxon>
        <taxon>Viridiplantae</taxon>
        <taxon>Streptophyta</taxon>
        <taxon>Embryophyta</taxon>
        <taxon>Tracheophyta</taxon>
        <taxon>Spermatophyta</taxon>
        <taxon>Magnoliopsida</taxon>
        <taxon>eudicotyledons</taxon>
        <taxon>Gunneridae</taxon>
        <taxon>Pentapetalae</taxon>
        <taxon>rosids</taxon>
        <taxon>fabids</taxon>
        <taxon>Fabales</taxon>
        <taxon>Fabaceae</taxon>
        <taxon>Papilionoideae</taxon>
        <taxon>50 kb inversion clade</taxon>
        <taxon>NPAAA clade</taxon>
        <taxon>Hologalegina</taxon>
        <taxon>IRL clade</taxon>
        <taxon>Trifolieae</taxon>
        <taxon>Medicago</taxon>
    </lineage>
</organism>
<dbReference type="STRING" id="3880.G7JTK9"/>
<dbReference type="PANTHER" id="PTHR23274">
    <property type="entry name" value="DNA HELICASE-RELATED"/>
    <property type="match status" value="1"/>
</dbReference>
<dbReference type="SUPFAM" id="SSF52540">
    <property type="entry name" value="P-loop containing nucleoside triphosphate hydrolases"/>
    <property type="match status" value="1"/>
</dbReference>
<dbReference type="EnsemblPlants" id="AES87976">
    <property type="protein sequence ID" value="AES87976"/>
    <property type="gene ID" value="MTR_4g039550"/>
</dbReference>
<protein>
    <submittedName>
        <fullName evidence="2">PIF1-like helicase</fullName>
    </submittedName>
</protein>
<sequence>MIVDNYGYKYWLLSLIEDKGKEFLIYDSVCQSNDDVDVDRRWLTTEFLNDIKCFSMPNHRLHIKKGVPIMLLRNIDVSAGLCNGTRLIVVDVGKNIIGGTIIYGPHVGEKAYTPRMNLIPSDSGQTLSKVGLYLPRSVFTHGQLYIPLYRVKSPDRLTILITDDNNLVSTSTTNIVYPEVFQRI</sequence>
<keyword evidence="2" id="KW-0547">Nucleotide-binding</keyword>
<dbReference type="GO" id="GO:0004386">
    <property type="term" value="F:helicase activity"/>
    <property type="evidence" value="ECO:0007669"/>
    <property type="project" value="UniProtKB-KW"/>
</dbReference>
<keyword evidence="2" id="KW-0378">Hydrolase</keyword>
<feature type="domain" description="DNA helicase Pif1-like 2B" evidence="1">
    <location>
        <begin position="46"/>
        <end position="90"/>
    </location>
</feature>
<dbReference type="Proteomes" id="UP000002051">
    <property type="component" value="Chromosome 4"/>
</dbReference>
<keyword evidence="2" id="KW-0067">ATP-binding</keyword>
<reference evidence="2 4" key="1">
    <citation type="journal article" date="2011" name="Nature">
        <title>The Medicago genome provides insight into the evolution of rhizobial symbioses.</title>
        <authorList>
            <person name="Young N.D."/>
            <person name="Debelle F."/>
            <person name="Oldroyd G.E."/>
            <person name="Geurts R."/>
            <person name="Cannon S.B."/>
            <person name="Udvardi M.K."/>
            <person name="Benedito V.A."/>
            <person name="Mayer K.F."/>
            <person name="Gouzy J."/>
            <person name="Schoof H."/>
            <person name="Van de Peer Y."/>
            <person name="Proost S."/>
            <person name="Cook D.R."/>
            <person name="Meyers B.C."/>
            <person name="Spannagl M."/>
            <person name="Cheung F."/>
            <person name="De Mita S."/>
            <person name="Krishnakumar V."/>
            <person name="Gundlach H."/>
            <person name="Zhou S."/>
            <person name="Mudge J."/>
            <person name="Bharti A.K."/>
            <person name="Murray J.D."/>
            <person name="Naoumkina M.A."/>
            <person name="Rosen B."/>
            <person name="Silverstein K.A."/>
            <person name="Tang H."/>
            <person name="Rombauts S."/>
            <person name="Zhao P.X."/>
            <person name="Zhou P."/>
            <person name="Barbe V."/>
            <person name="Bardou P."/>
            <person name="Bechner M."/>
            <person name="Bellec A."/>
            <person name="Berger A."/>
            <person name="Berges H."/>
            <person name="Bidwell S."/>
            <person name="Bisseling T."/>
            <person name="Choisne N."/>
            <person name="Couloux A."/>
            <person name="Denny R."/>
            <person name="Deshpande S."/>
            <person name="Dai X."/>
            <person name="Doyle J.J."/>
            <person name="Dudez A.M."/>
            <person name="Farmer A.D."/>
            <person name="Fouteau S."/>
            <person name="Franken C."/>
            <person name="Gibelin C."/>
            <person name="Gish J."/>
            <person name="Goldstein S."/>
            <person name="Gonzalez A.J."/>
            <person name="Green P.J."/>
            <person name="Hallab A."/>
            <person name="Hartog M."/>
            <person name="Hua A."/>
            <person name="Humphray S.J."/>
            <person name="Jeong D.H."/>
            <person name="Jing Y."/>
            <person name="Jocker A."/>
            <person name="Kenton S.M."/>
            <person name="Kim D.J."/>
            <person name="Klee K."/>
            <person name="Lai H."/>
            <person name="Lang C."/>
            <person name="Lin S."/>
            <person name="Macmil S.L."/>
            <person name="Magdelenat G."/>
            <person name="Matthews L."/>
            <person name="McCorrison J."/>
            <person name="Monaghan E.L."/>
            <person name="Mun J.H."/>
            <person name="Najar F.Z."/>
            <person name="Nicholson C."/>
            <person name="Noirot C."/>
            <person name="O'Bleness M."/>
            <person name="Paule C.R."/>
            <person name="Poulain J."/>
            <person name="Prion F."/>
            <person name="Qin B."/>
            <person name="Qu C."/>
            <person name="Retzel E.F."/>
            <person name="Riddle C."/>
            <person name="Sallet E."/>
            <person name="Samain S."/>
            <person name="Samson N."/>
            <person name="Sanders I."/>
            <person name="Saurat O."/>
            <person name="Scarpelli C."/>
            <person name="Schiex T."/>
            <person name="Segurens B."/>
            <person name="Severin A.J."/>
            <person name="Sherrier D.J."/>
            <person name="Shi R."/>
            <person name="Sims S."/>
            <person name="Singer S.R."/>
            <person name="Sinharoy S."/>
            <person name="Sterck L."/>
            <person name="Viollet A."/>
            <person name="Wang B.B."/>
            <person name="Wang K."/>
            <person name="Wang M."/>
            <person name="Wang X."/>
            <person name="Warfsmann J."/>
            <person name="Weissenbach J."/>
            <person name="White D.D."/>
            <person name="White J.D."/>
            <person name="Wiley G.B."/>
            <person name="Wincker P."/>
            <person name="Xing Y."/>
            <person name="Yang L."/>
            <person name="Yao Z."/>
            <person name="Ying F."/>
            <person name="Zhai J."/>
            <person name="Zhou L."/>
            <person name="Zuber A."/>
            <person name="Denarie J."/>
            <person name="Dixon R.A."/>
            <person name="May G.D."/>
            <person name="Schwartz D.C."/>
            <person name="Rogers J."/>
            <person name="Quetier F."/>
            <person name="Town C.D."/>
            <person name="Roe B.A."/>
        </authorList>
    </citation>
    <scope>NUCLEOTIDE SEQUENCE [LARGE SCALE GENOMIC DNA]</scope>
    <source>
        <strain evidence="2">A17</strain>
        <strain evidence="3 4">cv. Jemalong A17</strain>
    </source>
</reference>
<keyword evidence="2" id="KW-0347">Helicase</keyword>
<evidence type="ECO:0000313" key="2">
    <source>
        <dbReference type="EMBL" id="AES87976.1"/>
    </source>
</evidence>
<evidence type="ECO:0000259" key="1">
    <source>
        <dbReference type="Pfam" id="PF21530"/>
    </source>
</evidence>
<evidence type="ECO:0000313" key="3">
    <source>
        <dbReference type="EnsemblPlants" id="AES87976"/>
    </source>
</evidence>
<dbReference type="PaxDb" id="3880-AES87976"/>
<name>G7JTK9_MEDTR</name>
<evidence type="ECO:0000313" key="4">
    <source>
        <dbReference type="Proteomes" id="UP000002051"/>
    </source>
</evidence>
<gene>
    <name evidence="2" type="ordered locus">MTR_4g039550</name>
</gene>
<dbReference type="InterPro" id="IPR049163">
    <property type="entry name" value="Pif1-like_2B_dom"/>
</dbReference>
<reference evidence="3" key="3">
    <citation type="submission" date="2015-04" db="UniProtKB">
        <authorList>
            <consortium name="EnsemblPlants"/>
        </authorList>
    </citation>
    <scope>IDENTIFICATION</scope>
    <source>
        <strain evidence="3">cv. Jemalong A17</strain>
    </source>
</reference>
<accession>G7JTK9</accession>
<dbReference type="EMBL" id="CM001220">
    <property type="protein sequence ID" value="AES87976.1"/>
    <property type="molecule type" value="Genomic_DNA"/>
</dbReference>
<keyword evidence="4" id="KW-1185">Reference proteome</keyword>